<feature type="domain" description="Glutamine amidotransferase" evidence="2">
    <location>
        <begin position="3"/>
        <end position="185"/>
    </location>
</feature>
<dbReference type="CDD" id="cd01743">
    <property type="entry name" value="GATase1_Anthranilate_Synthase"/>
    <property type="match status" value="1"/>
</dbReference>
<dbReference type="PRINTS" id="PR00096">
    <property type="entry name" value="GATASE"/>
</dbReference>
<dbReference type="EC" id="4.1.3.27" evidence="3"/>
<dbReference type="PROSITE" id="PS51273">
    <property type="entry name" value="GATASE_TYPE_1"/>
    <property type="match status" value="1"/>
</dbReference>
<sequence length="193" mass="21399">MILVIDNYDSFTFNLVQYIYQLDKEVTVKRHDELTIEEIRSLNPSHILISPGPGNPDTAGICLEVVEHFYQEIPILGVCLGHQIIAQAFGGRIIKSKAPTHGKLSSIDHDGEGIFTDLPNPLGITRYHSLMVDPEHLPNCLEVSARTESGDIAALRHKTFPVEGIQGHPESILSESGLQLLANFFSIKKEYVS</sequence>
<dbReference type="Gene3D" id="3.40.50.880">
    <property type="match status" value="1"/>
</dbReference>
<dbReference type="PRINTS" id="PR00099">
    <property type="entry name" value="CPSGATASE"/>
</dbReference>
<dbReference type="NCBIfam" id="TIGR00566">
    <property type="entry name" value="trpG_papA"/>
    <property type="match status" value="1"/>
</dbReference>
<evidence type="ECO:0000313" key="4">
    <source>
        <dbReference type="Proteomes" id="UP001444625"/>
    </source>
</evidence>
<dbReference type="Proteomes" id="UP001444625">
    <property type="component" value="Unassembled WGS sequence"/>
</dbReference>
<evidence type="ECO:0000259" key="2">
    <source>
        <dbReference type="Pfam" id="PF00117"/>
    </source>
</evidence>
<dbReference type="RefSeq" id="WP_345825784.1">
    <property type="nucleotide sequence ID" value="NZ_JBDIML010000004.1"/>
</dbReference>
<dbReference type="InterPro" id="IPR029062">
    <property type="entry name" value="Class_I_gatase-like"/>
</dbReference>
<evidence type="ECO:0000256" key="1">
    <source>
        <dbReference type="ARBA" id="ARBA00022962"/>
    </source>
</evidence>
<dbReference type="PANTHER" id="PTHR43418:SF4">
    <property type="entry name" value="MULTIFUNCTIONAL TRYPTOPHAN BIOSYNTHESIS PROTEIN"/>
    <property type="match status" value="1"/>
</dbReference>
<keyword evidence="1" id="KW-0315">Glutamine amidotransferase</keyword>
<dbReference type="PRINTS" id="PR00097">
    <property type="entry name" value="ANTSNTHASEII"/>
</dbReference>
<keyword evidence="4" id="KW-1185">Reference proteome</keyword>
<gene>
    <name evidence="3" type="ORF">ABC228_14085</name>
</gene>
<dbReference type="SUPFAM" id="SSF52317">
    <property type="entry name" value="Class I glutamine amidotransferase-like"/>
    <property type="match status" value="1"/>
</dbReference>
<evidence type="ECO:0000313" key="3">
    <source>
        <dbReference type="EMBL" id="MEN2768307.1"/>
    </source>
</evidence>
<dbReference type="PANTHER" id="PTHR43418">
    <property type="entry name" value="MULTIFUNCTIONAL TRYPTOPHAN BIOSYNTHESIS PROTEIN-RELATED"/>
    <property type="match status" value="1"/>
</dbReference>
<dbReference type="InterPro" id="IPR017926">
    <property type="entry name" value="GATASE"/>
</dbReference>
<organism evidence="3 4">
    <name type="scientific">Ornithinibacillus xuwenensis</name>
    <dbReference type="NCBI Taxonomy" id="3144668"/>
    <lineage>
        <taxon>Bacteria</taxon>
        <taxon>Bacillati</taxon>
        <taxon>Bacillota</taxon>
        <taxon>Bacilli</taxon>
        <taxon>Bacillales</taxon>
        <taxon>Bacillaceae</taxon>
        <taxon>Ornithinibacillus</taxon>
    </lineage>
</organism>
<name>A0ABU9XJ27_9BACI</name>
<proteinExistence type="predicted"/>
<accession>A0ABU9XJ27</accession>
<dbReference type="EMBL" id="JBDIML010000004">
    <property type="protein sequence ID" value="MEN2768307.1"/>
    <property type="molecule type" value="Genomic_DNA"/>
</dbReference>
<dbReference type="InterPro" id="IPR050472">
    <property type="entry name" value="Anth_synth/Amidotransfase"/>
</dbReference>
<protein>
    <submittedName>
        <fullName evidence="3">Aminodeoxychorismate/anthranilate synthase component II</fullName>
        <ecNumber evidence="3">4.1.3.27</ecNumber>
    </submittedName>
</protein>
<keyword evidence="3" id="KW-0456">Lyase</keyword>
<reference evidence="3 4" key="1">
    <citation type="submission" date="2024-05" db="EMBL/GenBank/DDBJ databases">
        <authorList>
            <person name="Haq I."/>
            <person name="Ullah Z."/>
            <person name="Ahmad R."/>
            <person name="Li M."/>
            <person name="Tong Y."/>
        </authorList>
    </citation>
    <scope>NUCLEOTIDE SEQUENCE [LARGE SCALE GENOMIC DNA]</scope>
    <source>
        <strain evidence="3 4">16A2E</strain>
    </source>
</reference>
<dbReference type="Pfam" id="PF00117">
    <property type="entry name" value="GATase"/>
    <property type="match status" value="1"/>
</dbReference>
<dbReference type="InterPro" id="IPR006221">
    <property type="entry name" value="TrpG/PapA_dom"/>
</dbReference>
<dbReference type="GO" id="GO:0004049">
    <property type="term" value="F:anthranilate synthase activity"/>
    <property type="evidence" value="ECO:0007669"/>
    <property type="project" value="UniProtKB-EC"/>
</dbReference>
<comment type="caution">
    <text evidence="3">The sequence shown here is derived from an EMBL/GenBank/DDBJ whole genome shotgun (WGS) entry which is preliminary data.</text>
</comment>